<gene>
    <name evidence="1" type="ORF">EDD69_102104</name>
</gene>
<name>A0A4R1QGP5_9BACL</name>
<sequence length="143" mass="16794">MEKTNGTPIYLKQVTDIRDGLRKETVVFETNGLYYVKGSAVYLTFEENQEVGKVKTVVKIKDREVMVLRSGAIHMRHVFRERDETTGSYQTSFGSWTMKTKTDHIEFRYNEKTKKGQLFLSYILEMQHEQVGRHTMTITFREA</sequence>
<accession>A0A4R1QGP5</accession>
<dbReference type="InterPro" id="IPR012674">
    <property type="entry name" value="Calycin"/>
</dbReference>
<dbReference type="EMBL" id="SLUL01000002">
    <property type="protein sequence ID" value="TCL52698.1"/>
    <property type="molecule type" value="Genomic_DNA"/>
</dbReference>
<proteinExistence type="predicted"/>
<evidence type="ECO:0000313" key="2">
    <source>
        <dbReference type="Proteomes" id="UP000295658"/>
    </source>
</evidence>
<comment type="caution">
    <text evidence="1">The sequence shown here is derived from an EMBL/GenBank/DDBJ whole genome shotgun (WGS) entry which is preliminary data.</text>
</comment>
<dbReference type="Gene3D" id="2.40.128.20">
    <property type="match status" value="1"/>
</dbReference>
<dbReference type="AlphaFoldDB" id="A0A4R1QGP5"/>
<evidence type="ECO:0000313" key="1">
    <source>
        <dbReference type="EMBL" id="TCL52698.1"/>
    </source>
</evidence>
<dbReference type="InterPro" id="IPR015231">
    <property type="entry name" value="DUF1934"/>
</dbReference>
<dbReference type="Proteomes" id="UP000295658">
    <property type="component" value="Unassembled WGS sequence"/>
</dbReference>
<keyword evidence="2" id="KW-1185">Reference proteome</keyword>
<reference evidence="1 2" key="1">
    <citation type="submission" date="2019-03" db="EMBL/GenBank/DDBJ databases">
        <title>Genomic Encyclopedia of Type Strains, Phase IV (KMG-IV): sequencing the most valuable type-strain genomes for metagenomic binning, comparative biology and taxonomic classification.</title>
        <authorList>
            <person name="Goeker M."/>
        </authorList>
    </citation>
    <scope>NUCLEOTIDE SEQUENCE [LARGE SCALE GENOMIC DNA]</scope>
    <source>
        <strain evidence="1 2">DSM 24979</strain>
    </source>
</reference>
<organism evidence="1 2">
    <name type="scientific">Thermolongibacillus altinsuensis</name>
    <dbReference type="NCBI Taxonomy" id="575256"/>
    <lineage>
        <taxon>Bacteria</taxon>
        <taxon>Bacillati</taxon>
        <taxon>Bacillota</taxon>
        <taxon>Bacilli</taxon>
        <taxon>Bacillales</taxon>
        <taxon>Anoxybacillaceae</taxon>
        <taxon>Thermolongibacillus</taxon>
    </lineage>
</organism>
<dbReference type="Pfam" id="PF09148">
    <property type="entry name" value="DUF1934"/>
    <property type="match status" value="1"/>
</dbReference>
<dbReference type="OrthoDB" id="2352933at2"/>
<dbReference type="RefSeq" id="WP_132947308.1">
    <property type="nucleotide sequence ID" value="NZ_BSVG01000007.1"/>
</dbReference>
<dbReference type="SUPFAM" id="SSF50814">
    <property type="entry name" value="Lipocalins"/>
    <property type="match status" value="1"/>
</dbReference>
<protein>
    <submittedName>
        <fullName evidence="1">Uncharacterized beta-barrel protein YwiB (DUF1934 family)</fullName>
    </submittedName>
</protein>